<accession>A0A1E3PEE1</accession>
<dbReference type="EMBL" id="KV454413">
    <property type="protein sequence ID" value="ODQ63783.1"/>
    <property type="molecule type" value="Genomic_DNA"/>
</dbReference>
<name>A0A1E3PEE1_9ASCO</name>
<feature type="chain" id="PRO_5009133804" evidence="2">
    <location>
        <begin position="20"/>
        <end position="629"/>
    </location>
</feature>
<evidence type="ECO:0000313" key="4">
    <source>
        <dbReference type="Proteomes" id="UP000095009"/>
    </source>
</evidence>
<organism evidence="3 4">
    <name type="scientific">Nadsonia fulvescens var. elongata DSM 6958</name>
    <dbReference type="NCBI Taxonomy" id="857566"/>
    <lineage>
        <taxon>Eukaryota</taxon>
        <taxon>Fungi</taxon>
        <taxon>Dikarya</taxon>
        <taxon>Ascomycota</taxon>
        <taxon>Saccharomycotina</taxon>
        <taxon>Dipodascomycetes</taxon>
        <taxon>Dipodascales</taxon>
        <taxon>Dipodascales incertae sedis</taxon>
        <taxon>Nadsonia</taxon>
    </lineage>
</organism>
<sequence length="629" mass="66449">MKLIQPLAVLALTSKLVSANQYLDPQEPEIIWVCEAPNFTTTLFPTHNNQPQPTGQPNPSQKSDESREPQSKVSKKSNAIKTIVATRPVTQNSDTTQYETLTLKPIYTKTTPTKITPATKASATICTNNKGEECDCTVSTQTRTLVHTNVPGSDKVTKIITEVLTVPATESSYTQKISAVSPDEECDCTVLTLTNTVVRTGVTSYETILSTLSNTIIPTTPLDSSMASTTAIFADSSTTNKFNCTTGLSITSTSALVSKSTSIGSSSISATSISAKVSSTALSDSSSVSNSSISGSVSATSISAKVSSAALSNSSSVSNSTISNSSTPTTILAVLSSVSSSDSSVISNSTISSSNAATSVASFAPAASSGFIDSTQFYSLREGKPKVSYNPESRSYIVVVPLYLSTKNGALLDSTPKLDDPNASLSVTADPQEPNNYVLLYRATVPLNAPVTKFIRRKIQQVCLEPFDISFGLNLPNGLNIPIIVEVNDICVDIDDSLSIISTFSTSSASISSSIRKSSVVESLSTVPSAIKSSAVSSVFSAVTSAVKISSIAVSSPTIVSSATILFAAVSSSAAFLHLLQLYPMLNLHPMFSLLLKFHRLLQLHLLLSLHHLLFLRLLKLHPMLKLHS</sequence>
<keyword evidence="4" id="KW-1185">Reference proteome</keyword>
<evidence type="ECO:0000256" key="1">
    <source>
        <dbReference type="SAM" id="MobiDB-lite"/>
    </source>
</evidence>
<evidence type="ECO:0000256" key="2">
    <source>
        <dbReference type="SAM" id="SignalP"/>
    </source>
</evidence>
<evidence type="ECO:0000313" key="3">
    <source>
        <dbReference type="EMBL" id="ODQ63783.1"/>
    </source>
</evidence>
<dbReference type="STRING" id="857566.A0A1E3PEE1"/>
<keyword evidence="2" id="KW-0732">Signal</keyword>
<proteinExistence type="predicted"/>
<feature type="signal peptide" evidence="2">
    <location>
        <begin position="1"/>
        <end position="19"/>
    </location>
</feature>
<feature type="region of interest" description="Disordered" evidence="1">
    <location>
        <begin position="43"/>
        <end position="79"/>
    </location>
</feature>
<protein>
    <submittedName>
        <fullName evidence="3">Uncharacterized protein</fullName>
    </submittedName>
</protein>
<dbReference type="AlphaFoldDB" id="A0A1E3PEE1"/>
<feature type="compositionally biased region" description="Low complexity" evidence="1">
    <location>
        <begin position="45"/>
        <end position="59"/>
    </location>
</feature>
<reference evidence="3 4" key="1">
    <citation type="journal article" date="2016" name="Proc. Natl. Acad. Sci. U.S.A.">
        <title>Comparative genomics of biotechnologically important yeasts.</title>
        <authorList>
            <person name="Riley R."/>
            <person name="Haridas S."/>
            <person name="Wolfe K.H."/>
            <person name="Lopes M.R."/>
            <person name="Hittinger C.T."/>
            <person name="Goeker M."/>
            <person name="Salamov A.A."/>
            <person name="Wisecaver J.H."/>
            <person name="Long T.M."/>
            <person name="Calvey C.H."/>
            <person name="Aerts A.L."/>
            <person name="Barry K.W."/>
            <person name="Choi C."/>
            <person name="Clum A."/>
            <person name="Coughlan A.Y."/>
            <person name="Deshpande S."/>
            <person name="Douglass A.P."/>
            <person name="Hanson S.J."/>
            <person name="Klenk H.-P."/>
            <person name="LaButti K.M."/>
            <person name="Lapidus A."/>
            <person name="Lindquist E.A."/>
            <person name="Lipzen A.M."/>
            <person name="Meier-Kolthoff J.P."/>
            <person name="Ohm R.A."/>
            <person name="Otillar R.P."/>
            <person name="Pangilinan J.L."/>
            <person name="Peng Y."/>
            <person name="Rokas A."/>
            <person name="Rosa C.A."/>
            <person name="Scheuner C."/>
            <person name="Sibirny A.A."/>
            <person name="Slot J.C."/>
            <person name="Stielow J.B."/>
            <person name="Sun H."/>
            <person name="Kurtzman C.P."/>
            <person name="Blackwell M."/>
            <person name="Grigoriev I.V."/>
            <person name="Jeffries T.W."/>
        </authorList>
    </citation>
    <scope>NUCLEOTIDE SEQUENCE [LARGE SCALE GENOMIC DNA]</scope>
    <source>
        <strain evidence="3 4">DSM 6958</strain>
    </source>
</reference>
<dbReference type="Proteomes" id="UP000095009">
    <property type="component" value="Unassembled WGS sequence"/>
</dbReference>
<gene>
    <name evidence="3" type="ORF">NADFUDRAFT_71453</name>
</gene>